<proteinExistence type="predicted"/>
<reference evidence="2" key="1">
    <citation type="submission" date="2023-03" db="EMBL/GenBank/DDBJ databases">
        <title>Massive genome expansion in bonnet fungi (Mycena s.s.) driven by repeated elements and novel gene families across ecological guilds.</title>
        <authorList>
            <consortium name="Lawrence Berkeley National Laboratory"/>
            <person name="Harder C.B."/>
            <person name="Miyauchi S."/>
            <person name="Viragh M."/>
            <person name="Kuo A."/>
            <person name="Thoen E."/>
            <person name="Andreopoulos B."/>
            <person name="Lu D."/>
            <person name="Skrede I."/>
            <person name="Drula E."/>
            <person name="Henrissat B."/>
            <person name="Morin E."/>
            <person name="Kohler A."/>
            <person name="Barry K."/>
            <person name="LaButti K."/>
            <person name="Morin E."/>
            <person name="Salamov A."/>
            <person name="Lipzen A."/>
            <person name="Mereny Z."/>
            <person name="Hegedus B."/>
            <person name="Baldrian P."/>
            <person name="Stursova M."/>
            <person name="Weitz H."/>
            <person name="Taylor A."/>
            <person name="Grigoriev I.V."/>
            <person name="Nagy L.G."/>
            <person name="Martin F."/>
            <person name="Kauserud H."/>
        </authorList>
    </citation>
    <scope>NUCLEOTIDE SEQUENCE</scope>
    <source>
        <strain evidence="2">CBHHK002</strain>
    </source>
</reference>
<keyword evidence="1" id="KW-1133">Transmembrane helix</keyword>
<dbReference type="EMBL" id="JARIHO010000018">
    <property type="protein sequence ID" value="KAJ7347935.1"/>
    <property type="molecule type" value="Genomic_DNA"/>
</dbReference>
<sequence>MHESLRLSWRHHDAGLRGLWTSPASEMTSGHNLAVRIRTFPPSLGFEKLRFNTFFSALVNVLRRPGSFIFMTLTQRFEFISSAAAAILGLYSTPILLRSVLYTMATSGLRLVADSAARPAPSFIQEGNRGKYVPRFLSPAPVELRVLESRFERAQKHVASISTRRGCCTGGIQHAHGDQYGG</sequence>
<protein>
    <submittedName>
        <fullName evidence="2">Uncharacterized protein</fullName>
    </submittedName>
</protein>
<gene>
    <name evidence="2" type="ORF">DFH08DRAFT_866943</name>
</gene>
<keyword evidence="1" id="KW-0812">Transmembrane</keyword>
<keyword evidence="1" id="KW-0472">Membrane</keyword>
<evidence type="ECO:0000313" key="3">
    <source>
        <dbReference type="Proteomes" id="UP001218218"/>
    </source>
</evidence>
<feature type="transmembrane region" description="Helical" evidence="1">
    <location>
        <begin position="79"/>
        <end position="101"/>
    </location>
</feature>
<name>A0AAD7A2Y5_9AGAR</name>
<dbReference type="Proteomes" id="UP001218218">
    <property type="component" value="Unassembled WGS sequence"/>
</dbReference>
<dbReference type="AlphaFoldDB" id="A0AAD7A2Y5"/>
<keyword evidence="3" id="KW-1185">Reference proteome</keyword>
<comment type="caution">
    <text evidence="2">The sequence shown here is derived from an EMBL/GenBank/DDBJ whole genome shotgun (WGS) entry which is preliminary data.</text>
</comment>
<evidence type="ECO:0000313" key="2">
    <source>
        <dbReference type="EMBL" id="KAJ7347935.1"/>
    </source>
</evidence>
<organism evidence="2 3">
    <name type="scientific">Mycena albidolilacea</name>
    <dbReference type="NCBI Taxonomy" id="1033008"/>
    <lineage>
        <taxon>Eukaryota</taxon>
        <taxon>Fungi</taxon>
        <taxon>Dikarya</taxon>
        <taxon>Basidiomycota</taxon>
        <taxon>Agaricomycotina</taxon>
        <taxon>Agaricomycetes</taxon>
        <taxon>Agaricomycetidae</taxon>
        <taxon>Agaricales</taxon>
        <taxon>Marasmiineae</taxon>
        <taxon>Mycenaceae</taxon>
        <taxon>Mycena</taxon>
    </lineage>
</organism>
<evidence type="ECO:0000256" key="1">
    <source>
        <dbReference type="SAM" id="Phobius"/>
    </source>
</evidence>
<accession>A0AAD7A2Y5</accession>